<reference evidence="1 2" key="1">
    <citation type="journal article" date="2021" name="Hortic Res">
        <title>High-quality reference genome and annotation aids understanding of berry development for evergreen blueberry (Vaccinium darrowii).</title>
        <authorList>
            <person name="Yu J."/>
            <person name="Hulse-Kemp A.M."/>
            <person name="Babiker E."/>
            <person name="Staton M."/>
        </authorList>
    </citation>
    <scope>NUCLEOTIDE SEQUENCE [LARGE SCALE GENOMIC DNA]</scope>
    <source>
        <strain evidence="2">cv. NJ 8807/NJ 8810</strain>
        <tissue evidence="1">Young leaf</tissue>
    </source>
</reference>
<protein>
    <submittedName>
        <fullName evidence="1">Uncharacterized protein</fullName>
    </submittedName>
</protein>
<gene>
    <name evidence="1" type="ORF">Vadar_032838</name>
</gene>
<sequence>MYEVGKYGAPNSIWTVEYKPCNGIMKCSCLKVESVGFPCRHMISVMKRENLQQIPPGCVLRRWMPRTMDDGHQGQFLCNDSTTTQTTRYGMLSATLNLVSYYASHFDMEFDEVRKVALDMMCRFRTSTWNIIRT</sequence>
<accession>A0ACB7Z0G8</accession>
<dbReference type="EMBL" id="CM037153">
    <property type="protein sequence ID" value="KAH7859191.1"/>
    <property type="molecule type" value="Genomic_DNA"/>
</dbReference>
<evidence type="ECO:0000313" key="2">
    <source>
        <dbReference type="Proteomes" id="UP000828048"/>
    </source>
</evidence>
<comment type="caution">
    <text evidence="1">The sequence shown here is derived from an EMBL/GenBank/DDBJ whole genome shotgun (WGS) entry which is preliminary data.</text>
</comment>
<dbReference type="Proteomes" id="UP000828048">
    <property type="component" value="Chromosome 3"/>
</dbReference>
<keyword evidence="2" id="KW-1185">Reference proteome</keyword>
<evidence type="ECO:0000313" key="1">
    <source>
        <dbReference type="EMBL" id="KAH7859191.1"/>
    </source>
</evidence>
<organism evidence="1 2">
    <name type="scientific">Vaccinium darrowii</name>
    <dbReference type="NCBI Taxonomy" id="229202"/>
    <lineage>
        <taxon>Eukaryota</taxon>
        <taxon>Viridiplantae</taxon>
        <taxon>Streptophyta</taxon>
        <taxon>Embryophyta</taxon>
        <taxon>Tracheophyta</taxon>
        <taxon>Spermatophyta</taxon>
        <taxon>Magnoliopsida</taxon>
        <taxon>eudicotyledons</taxon>
        <taxon>Gunneridae</taxon>
        <taxon>Pentapetalae</taxon>
        <taxon>asterids</taxon>
        <taxon>Ericales</taxon>
        <taxon>Ericaceae</taxon>
        <taxon>Vaccinioideae</taxon>
        <taxon>Vaccinieae</taxon>
        <taxon>Vaccinium</taxon>
    </lineage>
</organism>
<name>A0ACB7Z0G8_9ERIC</name>
<proteinExistence type="predicted"/>